<comment type="similarity">
    <text evidence="2 3">Belongs to the DegT/DnrJ/EryC1 family.</text>
</comment>
<dbReference type="RefSeq" id="WP_184305955.1">
    <property type="nucleotide sequence ID" value="NZ_JACHXU010000011.1"/>
</dbReference>
<dbReference type="Gene3D" id="3.90.1150.10">
    <property type="entry name" value="Aspartate Aminotransferase, domain 1"/>
    <property type="match status" value="1"/>
</dbReference>
<gene>
    <name evidence="4" type="ORF">FHS27_003476</name>
</gene>
<dbReference type="InterPro" id="IPR015422">
    <property type="entry name" value="PyrdxlP-dep_Trfase_small"/>
</dbReference>
<dbReference type="AlphaFoldDB" id="A0A7W5H771"/>
<dbReference type="PANTHER" id="PTHR30244:SF36">
    <property type="entry name" value="3-OXO-GLUCOSE-6-PHOSPHATE:GLUTAMATE AMINOTRANSFERASE"/>
    <property type="match status" value="1"/>
</dbReference>
<evidence type="ECO:0000313" key="5">
    <source>
        <dbReference type="Proteomes" id="UP000536179"/>
    </source>
</evidence>
<name>A0A7W5H771_9BACT</name>
<dbReference type="Gene3D" id="3.40.640.10">
    <property type="entry name" value="Type I PLP-dependent aspartate aminotransferase-like (Major domain)"/>
    <property type="match status" value="1"/>
</dbReference>
<dbReference type="EMBL" id="JACHXU010000011">
    <property type="protein sequence ID" value="MBB3207651.1"/>
    <property type="molecule type" value="Genomic_DNA"/>
</dbReference>
<dbReference type="Proteomes" id="UP000536179">
    <property type="component" value="Unassembled WGS sequence"/>
</dbReference>
<comment type="caution">
    <text evidence="4">The sequence shown here is derived from an EMBL/GenBank/DDBJ whole genome shotgun (WGS) entry which is preliminary data.</text>
</comment>
<dbReference type="SUPFAM" id="SSF53383">
    <property type="entry name" value="PLP-dependent transferases"/>
    <property type="match status" value="1"/>
</dbReference>
<organism evidence="4 5">
    <name type="scientific">Aporhodopirellula rubra</name>
    <dbReference type="NCBI Taxonomy" id="980271"/>
    <lineage>
        <taxon>Bacteria</taxon>
        <taxon>Pseudomonadati</taxon>
        <taxon>Planctomycetota</taxon>
        <taxon>Planctomycetia</taxon>
        <taxon>Pirellulales</taxon>
        <taxon>Pirellulaceae</taxon>
        <taxon>Aporhodopirellula</taxon>
    </lineage>
</organism>
<dbReference type="GO" id="GO:0008483">
    <property type="term" value="F:transaminase activity"/>
    <property type="evidence" value="ECO:0007669"/>
    <property type="project" value="TreeGrafter"/>
</dbReference>
<dbReference type="InterPro" id="IPR000653">
    <property type="entry name" value="DegT/StrS_aminotransferase"/>
</dbReference>
<dbReference type="GO" id="GO:0030170">
    <property type="term" value="F:pyridoxal phosphate binding"/>
    <property type="evidence" value="ECO:0007669"/>
    <property type="project" value="TreeGrafter"/>
</dbReference>
<proteinExistence type="inferred from homology"/>
<protein>
    <submittedName>
        <fullName evidence="4">dTDP-4-amino-4,6-dideoxygalactose transaminase</fullName>
    </submittedName>
</protein>
<dbReference type="PANTHER" id="PTHR30244">
    <property type="entry name" value="TRANSAMINASE"/>
    <property type="match status" value="1"/>
</dbReference>
<reference evidence="4 5" key="1">
    <citation type="submission" date="2020-08" db="EMBL/GenBank/DDBJ databases">
        <title>Genomic Encyclopedia of Type Strains, Phase III (KMG-III): the genomes of soil and plant-associated and newly described type strains.</title>
        <authorList>
            <person name="Whitman W."/>
        </authorList>
    </citation>
    <scope>NUCLEOTIDE SEQUENCE [LARGE SCALE GENOMIC DNA]</scope>
    <source>
        <strain evidence="4 5">CECT 8075</strain>
    </source>
</reference>
<dbReference type="InterPro" id="IPR015424">
    <property type="entry name" value="PyrdxlP-dep_Trfase"/>
</dbReference>
<keyword evidence="1 3" id="KW-0663">Pyridoxal phosphate</keyword>
<dbReference type="GO" id="GO:0000271">
    <property type="term" value="P:polysaccharide biosynthetic process"/>
    <property type="evidence" value="ECO:0007669"/>
    <property type="project" value="TreeGrafter"/>
</dbReference>
<evidence type="ECO:0000313" key="4">
    <source>
        <dbReference type="EMBL" id="MBB3207651.1"/>
    </source>
</evidence>
<evidence type="ECO:0000256" key="2">
    <source>
        <dbReference type="ARBA" id="ARBA00037999"/>
    </source>
</evidence>
<dbReference type="Pfam" id="PF01041">
    <property type="entry name" value="DegT_DnrJ_EryC1"/>
    <property type="match status" value="1"/>
</dbReference>
<accession>A0A7W5H771</accession>
<evidence type="ECO:0000256" key="1">
    <source>
        <dbReference type="ARBA" id="ARBA00022898"/>
    </source>
</evidence>
<dbReference type="InterPro" id="IPR015421">
    <property type="entry name" value="PyrdxlP-dep_Trfase_major"/>
</dbReference>
<keyword evidence="5" id="KW-1185">Reference proteome</keyword>
<evidence type="ECO:0000256" key="3">
    <source>
        <dbReference type="RuleBase" id="RU004508"/>
    </source>
</evidence>
<sequence>MSDHHSYALPRCRDGWPIWPPRDPAIIESIERVWADGDWGRYHSAIHEKCAAQVADLATCSITSESQLGSPWSEYHERLSISPDVRLCSSGSAAIELALRASGVTAGDEVIVAAYDYPGNFRTIELLGATPVLADVRSGGVTMDPASLQWITGEAIRAVVVSHLYGELADIAEIRKICDERNWILIEDACQTPGAGWRPRQTTAASDDNDSLIPIGALADVATLSFGGSKLLSAGNGGAIITRNDRVAARLRTYADRPSDVFAFSPLQCAALIPQLGTLNTYNRTRRESVNRLGNWDWHQWNATPLSETTNHQTQAFYKFAIRVDADTERASVFDRLSRIGLPAGEGFRSMHATSDRRSRKPVSLDHSRALGERCVVIDHRVLLADDLIERLDSIAE</sequence>